<dbReference type="Proteomes" id="UP000054549">
    <property type="component" value="Unassembled WGS sequence"/>
</dbReference>
<proteinExistence type="predicted"/>
<sequence length="57" mass="6354">MIHPRWIDVPRKWSLRAVAHVTLDSITATPPPCSRSSALINNGYLLGHGDLIHNKLN</sequence>
<dbReference type="HOGENOM" id="CLU_2996060_0_0_1"/>
<organism evidence="1 2">
    <name type="scientific">Amanita muscaria (strain Koide BX008)</name>
    <dbReference type="NCBI Taxonomy" id="946122"/>
    <lineage>
        <taxon>Eukaryota</taxon>
        <taxon>Fungi</taxon>
        <taxon>Dikarya</taxon>
        <taxon>Basidiomycota</taxon>
        <taxon>Agaricomycotina</taxon>
        <taxon>Agaricomycetes</taxon>
        <taxon>Agaricomycetidae</taxon>
        <taxon>Agaricales</taxon>
        <taxon>Pluteineae</taxon>
        <taxon>Amanitaceae</taxon>
        <taxon>Amanita</taxon>
    </lineage>
</organism>
<accession>A0A0C2XPP3</accession>
<protein>
    <submittedName>
        <fullName evidence="1">Uncharacterized protein</fullName>
    </submittedName>
</protein>
<dbReference type="InParanoid" id="A0A0C2XPP3"/>
<gene>
    <name evidence="1" type="ORF">M378DRAFT_154639</name>
</gene>
<reference evidence="1 2" key="1">
    <citation type="submission" date="2014-04" db="EMBL/GenBank/DDBJ databases">
        <title>Evolutionary Origins and Diversification of the Mycorrhizal Mutualists.</title>
        <authorList>
            <consortium name="DOE Joint Genome Institute"/>
            <consortium name="Mycorrhizal Genomics Consortium"/>
            <person name="Kohler A."/>
            <person name="Kuo A."/>
            <person name="Nagy L.G."/>
            <person name="Floudas D."/>
            <person name="Copeland A."/>
            <person name="Barry K.W."/>
            <person name="Cichocki N."/>
            <person name="Veneault-Fourrey C."/>
            <person name="LaButti K."/>
            <person name="Lindquist E.A."/>
            <person name="Lipzen A."/>
            <person name="Lundell T."/>
            <person name="Morin E."/>
            <person name="Murat C."/>
            <person name="Riley R."/>
            <person name="Ohm R."/>
            <person name="Sun H."/>
            <person name="Tunlid A."/>
            <person name="Henrissat B."/>
            <person name="Grigoriev I.V."/>
            <person name="Hibbett D.S."/>
            <person name="Martin F."/>
        </authorList>
    </citation>
    <scope>NUCLEOTIDE SEQUENCE [LARGE SCALE GENOMIC DNA]</scope>
    <source>
        <strain evidence="1 2">Koide BX008</strain>
    </source>
</reference>
<evidence type="ECO:0000313" key="2">
    <source>
        <dbReference type="Proteomes" id="UP000054549"/>
    </source>
</evidence>
<dbReference type="AlphaFoldDB" id="A0A0C2XPP3"/>
<dbReference type="EMBL" id="KN818222">
    <property type="protein sequence ID" value="KIL71163.1"/>
    <property type="molecule type" value="Genomic_DNA"/>
</dbReference>
<evidence type="ECO:0000313" key="1">
    <source>
        <dbReference type="EMBL" id="KIL71163.1"/>
    </source>
</evidence>
<keyword evidence="2" id="KW-1185">Reference proteome</keyword>
<name>A0A0C2XPP3_AMAMK</name>